<reference key="2">
    <citation type="submission" date="2011-02" db="EMBL/GenBank/DDBJ databases">
        <authorList>
            <person name="Roh H."/>
            <person name="Ko H.-J."/>
            <person name="Kim S.-H."/>
            <person name="Choi I.-G."/>
            <person name="Oh S."/>
        </authorList>
    </citation>
    <scope>NUCLEOTIDE SEQUENCE</scope>
    <source>
        <strain>30SC</strain>
    </source>
</reference>
<gene>
    <name evidence="1" type="ordered locus">LAC30SC_07540</name>
</gene>
<dbReference type="STRING" id="1604.LAC30SC_07540"/>
<dbReference type="HOGENOM" id="CLU_1188732_0_0_9"/>
<dbReference type="NCBIfam" id="NF033819">
    <property type="entry name" value="IS66_TnpB"/>
    <property type="match status" value="1"/>
</dbReference>
<dbReference type="KEGG" id="lai:LAC30SC_07540"/>
<protein>
    <submittedName>
        <fullName evidence="1">Transposase-like protein</fullName>
    </submittedName>
</protein>
<reference evidence="1 2" key="1">
    <citation type="journal article" date="2011" name="J. Bacteriol.">
        <title>Complete genome sequencing of Lactobacillus acidophilus 30SC, isolated from swine intestine.</title>
        <authorList>
            <person name="Oh S."/>
            <person name="Roh H."/>
            <person name="Ko H.J."/>
            <person name="Kim S."/>
            <person name="Kim K.H."/>
            <person name="Lee S.E."/>
            <person name="Chang I.S."/>
            <person name="Kim S."/>
            <person name="Choi I.G."/>
        </authorList>
    </citation>
    <scope>NUCLEOTIDE SEQUENCE [LARGE SCALE GENOMIC DNA]</scope>
    <source>
        <strain evidence="1 2">30SC</strain>
    </source>
</reference>
<name>F0TFX6_LACAM</name>
<evidence type="ECO:0000313" key="1">
    <source>
        <dbReference type="EMBL" id="ADZ07620.1"/>
    </source>
</evidence>
<dbReference type="Pfam" id="PF05717">
    <property type="entry name" value="TnpB_IS66"/>
    <property type="match status" value="1"/>
</dbReference>
<evidence type="ECO:0000313" key="2">
    <source>
        <dbReference type="Proteomes" id="UP000007491"/>
    </source>
</evidence>
<dbReference type="PANTHER" id="PTHR36455">
    <property type="match status" value="1"/>
</dbReference>
<proteinExistence type="predicted"/>
<dbReference type="Proteomes" id="UP000007491">
    <property type="component" value="Chromosome"/>
</dbReference>
<dbReference type="AlphaFoldDB" id="F0TFX6"/>
<accession>F0TFX6</accession>
<sequence length="233" mass="27034">MINLAELGHVFIVCGKTDMHRGIDSLAYIVKKSFHLDPFSGCFLFCGSRKDRFKALYWDGQGFWLLYKRFENGKLAWPNNEDEVRELSDEQVMRLMQGFTIDPKIKNTRARECIDFTSFFGIFMPMNQGGTTTMTDKDTLALIETLKATNEELLKQVALLTEQVRLTVKMTRTCPRITETITYKRRKQVGRKQDILASLPGEQVHYRLDDFTCPDCRHELKEIGVFCARQELL</sequence>
<dbReference type="PANTHER" id="PTHR36455:SF1">
    <property type="entry name" value="BLR8292 PROTEIN"/>
    <property type="match status" value="1"/>
</dbReference>
<dbReference type="InterPro" id="IPR008878">
    <property type="entry name" value="Transposase_IS66_Orf2"/>
</dbReference>
<dbReference type="EMBL" id="CP002559">
    <property type="protein sequence ID" value="ADZ07620.1"/>
    <property type="molecule type" value="Genomic_DNA"/>
</dbReference>
<organism evidence="1 2">
    <name type="scientific">Lactobacillus amylovorus</name>
    <dbReference type="NCBI Taxonomy" id="1604"/>
    <lineage>
        <taxon>Bacteria</taxon>
        <taxon>Bacillati</taxon>
        <taxon>Bacillota</taxon>
        <taxon>Bacilli</taxon>
        <taxon>Lactobacillales</taxon>
        <taxon>Lactobacillaceae</taxon>
        <taxon>Lactobacillus</taxon>
    </lineage>
</organism>